<dbReference type="GeneID" id="187905"/>
<dbReference type="ExpressionAtlas" id="H2KZA9">
    <property type="expression patterns" value="baseline"/>
</dbReference>
<dbReference type="OrthoDB" id="5831636at2759"/>
<protein>
    <submittedName>
        <fullName evidence="2">MARVEL domain-containing protein</fullName>
    </submittedName>
</protein>
<organism evidence="2 3">
    <name type="scientific">Caenorhabditis elegans</name>
    <dbReference type="NCBI Taxonomy" id="6239"/>
    <lineage>
        <taxon>Eukaryota</taxon>
        <taxon>Metazoa</taxon>
        <taxon>Ecdysozoa</taxon>
        <taxon>Nematoda</taxon>
        <taxon>Chromadorea</taxon>
        <taxon>Rhabditida</taxon>
        <taxon>Rhabditina</taxon>
        <taxon>Rhabditomorpha</taxon>
        <taxon>Rhabditoidea</taxon>
        <taxon>Rhabditidae</taxon>
        <taxon>Peloderinae</taxon>
        <taxon>Caenorhabditis</taxon>
    </lineage>
</organism>
<evidence type="ECO:0000313" key="3">
    <source>
        <dbReference type="Proteomes" id="UP000001940"/>
    </source>
</evidence>
<dbReference type="AGR" id="WB:WBGene00020103"/>
<dbReference type="CTD" id="187905"/>
<dbReference type="KEGG" id="cel:CELE_R148.4"/>
<evidence type="ECO:0000256" key="1">
    <source>
        <dbReference type="SAM" id="Phobius"/>
    </source>
</evidence>
<dbReference type="AlphaFoldDB" id="H2KZA9"/>
<dbReference type="InParanoid" id="H2KZA9"/>
<keyword evidence="1" id="KW-0472">Membrane</keyword>
<keyword evidence="1" id="KW-0812">Transmembrane</keyword>
<sequence>MSKEANFSFYGALPSFKPTRHCCGIVENSVLYLLLTALTTLQLIVFIVIFMHPELRNMLNLNPNLKQNQDILLLILTAMSSIWLLTVLFSFVGFMKKITYSHLPLIATEFLVIFCLVATALFAAFTWSISPSDYSKIPIGSSPKNRNFQLFKLIFSLFMALFHVYYTYIVYCLWRDGRKEQKTEEFIRRQHMIDEVCEEMLWEEDERNYQENRTFPMTGIYPQDRSISTYSESECSISMCSAEIRINEMYAAYLQDQRYFDTSNYGKRNY</sequence>
<reference evidence="2 3" key="1">
    <citation type="journal article" date="1998" name="Science">
        <title>Genome sequence of the nematode C. elegans: a platform for investigating biology.</title>
        <authorList>
            <consortium name="The C. elegans sequencing consortium"/>
            <person name="Sulson J.E."/>
            <person name="Waterston R."/>
        </authorList>
    </citation>
    <scope>NUCLEOTIDE SEQUENCE [LARGE SCALE GENOMIC DNA]</scope>
    <source>
        <strain evidence="2 3">Bristol N2</strain>
    </source>
</reference>
<feature type="transmembrane region" description="Helical" evidence="1">
    <location>
        <begin position="71"/>
        <end position="94"/>
    </location>
</feature>
<name>H2KZA9_CAEEL</name>
<dbReference type="RefSeq" id="NP_001254864.1">
    <property type="nucleotide sequence ID" value="NM_001267935.1"/>
</dbReference>
<dbReference type="HOGENOM" id="CLU_091113_0_0_1"/>
<proteinExistence type="predicted"/>
<evidence type="ECO:0000313" key="4">
    <source>
        <dbReference type="WormBase" id="R148.4a"/>
    </source>
</evidence>
<dbReference type="Proteomes" id="UP000001940">
    <property type="component" value="Chromosome III"/>
</dbReference>
<feature type="transmembrane region" description="Helical" evidence="1">
    <location>
        <begin position="30"/>
        <end position="51"/>
    </location>
</feature>
<dbReference type="FunCoup" id="H2KZA9">
    <property type="interactions" value="1199"/>
</dbReference>
<accession>H2KZA9</accession>
<evidence type="ECO:0000313" key="2">
    <source>
        <dbReference type="EMBL" id="CCE67222.1"/>
    </source>
</evidence>
<keyword evidence="1" id="KW-1133">Transmembrane helix</keyword>
<gene>
    <name evidence="2" type="ORF">CELE_R148.4</name>
    <name evidence="2 4" type="ORF">R148.4</name>
</gene>
<keyword evidence="3" id="KW-1185">Reference proteome</keyword>
<dbReference type="OMA" id="CEEMAWE"/>
<dbReference type="PaxDb" id="6239-R148.4a.1"/>
<dbReference type="EMBL" id="BX284603">
    <property type="protein sequence ID" value="CCE67222.1"/>
    <property type="molecule type" value="Genomic_DNA"/>
</dbReference>
<dbReference type="WormBase" id="R148.4a">
    <property type="protein sequence ID" value="CE46768"/>
    <property type="gene ID" value="WBGene00020103"/>
</dbReference>
<feature type="transmembrane region" description="Helical" evidence="1">
    <location>
        <begin position="106"/>
        <end position="130"/>
    </location>
</feature>
<dbReference type="eggNOG" id="ENOG502R8M8">
    <property type="taxonomic scope" value="Eukaryota"/>
</dbReference>
<feature type="transmembrane region" description="Helical" evidence="1">
    <location>
        <begin position="150"/>
        <end position="174"/>
    </location>
</feature>
<dbReference type="STRING" id="6239.R148.4a.1"/>
<dbReference type="Bgee" id="WBGene00020103">
    <property type="expression patterns" value="Expressed in adult organism and 4 other cell types or tissues"/>
</dbReference>